<keyword evidence="5" id="KW-0627">Porphyrin biosynthesis</keyword>
<dbReference type="UniPathway" id="UPA00262">
    <property type="reaction ID" value="UER00222"/>
</dbReference>
<sequence>MSVSTPLDRRTRAPQYPVNLELREQPVLVVGGGPVAARKVAGLLEAGAMVTVVAPDAVDALRDNPAVRWHQREYQRGEAASYRMVVTATGVVDVDTQVSRDARATGVPVNSADDPDNCTFTLPAVARLGDIQVTVSTAGRSPAFAGWLKARIEAVLDDSLVDVLDLLAEVRDDLRLAGVSTEVPAWRRALDSGLPELVAQGRIADARALLVAQLAFDGAVAATDLP</sequence>
<comment type="pathway">
    <text evidence="1">Porphyrin-containing compound metabolism; siroheme biosynthesis; sirohydrochlorin from precorrin-2: step 1/1.</text>
</comment>
<dbReference type="InterPro" id="IPR028281">
    <property type="entry name" value="Sirohaem_synthase_central"/>
</dbReference>
<evidence type="ECO:0000256" key="2">
    <source>
        <dbReference type="ARBA" id="ARBA00012400"/>
    </source>
</evidence>
<evidence type="ECO:0000256" key="6">
    <source>
        <dbReference type="ARBA" id="ARBA00047561"/>
    </source>
</evidence>
<dbReference type="Pfam" id="PF14824">
    <property type="entry name" value="Sirohm_synth_M"/>
    <property type="match status" value="1"/>
</dbReference>
<dbReference type="EMBL" id="CAFBOS010000071">
    <property type="protein sequence ID" value="CAB4995878.1"/>
    <property type="molecule type" value="Genomic_DNA"/>
</dbReference>
<dbReference type="SUPFAM" id="SSF51735">
    <property type="entry name" value="NAD(P)-binding Rossmann-fold domains"/>
    <property type="match status" value="1"/>
</dbReference>
<evidence type="ECO:0000313" key="9">
    <source>
        <dbReference type="EMBL" id="CAB4831926.1"/>
    </source>
</evidence>
<gene>
    <name evidence="8" type="ORF">UFOPK2754_02937</name>
    <name evidence="9" type="ORF">UFOPK3139_01572</name>
    <name evidence="10" type="ORF">UFOPK3543_00379</name>
    <name evidence="11" type="ORF">UFOPK3967_01323</name>
</gene>
<dbReference type="Gene3D" id="3.40.50.720">
    <property type="entry name" value="NAD(P)-binding Rossmann-like Domain"/>
    <property type="match status" value="1"/>
</dbReference>
<keyword evidence="4" id="KW-0520">NAD</keyword>
<evidence type="ECO:0000256" key="4">
    <source>
        <dbReference type="ARBA" id="ARBA00023027"/>
    </source>
</evidence>
<dbReference type="InterPro" id="IPR036291">
    <property type="entry name" value="NAD(P)-bd_dom_sf"/>
</dbReference>
<proteinExistence type="predicted"/>
<evidence type="ECO:0000313" key="11">
    <source>
        <dbReference type="EMBL" id="CAB4995878.1"/>
    </source>
</evidence>
<evidence type="ECO:0000256" key="1">
    <source>
        <dbReference type="ARBA" id="ARBA00005010"/>
    </source>
</evidence>
<name>A0A6J7AG26_9ZZZZ</name>
<dbReference type="InterPro" id="IPR028161">
    <property type="entry name" value="Met8-like"/>
</dbReference>
<dbReference type="PANTHER" id="PTHR35330">
    <property type="entry name" value="SIROHEME BIOSYNTHESIS PROTEIN MET8"/>
    <property type="match status" value="1"/>
</dbReference>
<evidence type="ECO:0000259" key="7">
    <source>
        <dbReference type="Pfam" id="PF14824"/>
    </source>
</evidence>
<keyword evidence="3" id="KW-0560">Oxidoreductase</keyword>
<dbReference type="Pfam" id="PF13241">
    <property type="entry name" value="NAD_binding_7"/>
    <property type="match status" value="1"/>
</dbReference>
<dbReference type="SUPFAM" id="SSF75615">
    <property type="entry name" value="Siroheme synthase middle domains-like"/>
    <property type="match status" value="1"/>
</dbReference>
<dbReference type="Gene3D" id="3.30.160.110">
    <property type="entry name" value="Siroheme synthase, domain 2"/>
    <property type="match status" value="1"/>
</dbReference>
<protein>
    <recommendedName>
        <fullName evidence="2">precorrin-2 dehydrogenase</fullName>
        <ecNumber evidence="2">1.3.1.76</ecNumber>
    </recommendedName>
</protein>
<organism evidence="9">
    <name type="scientific">freshwater metagenome</name>
    <dbReference type="NCBI Taxonomy" id="449393"/>
    <lineage>
        <taxon>unclassified sequences</taxon>
        <taxon>metagenomes</taxon>
        <taxon>ecological metagenomes</taxon>
    </lineage>
</organism>
<accession>A0A6J7AG26</accession>
<dbReference type="NCBIfam" id="TIGR01470">
    <property type="entry name" value="cysG_Nterm"/>
    <property type="match status" value="1"/>
</dbReference>
<comment type="catalytic activity">
    <reaction evidence="6">
        <text>precorrin-2 + NAD(+) = sirohydrochlorin + NADH + 2 H(+)</text>
        <dbReference type="Rhea" id="RHEA:15613"/>
        <dbReference type="ChEBI" id="CHEBI:15378"/>
        <dbReference type="ChEBI" id="CHEBI:57540"/>
        <dbReference type="ChEBI" id="CHEBI:57945"/>
        <dbReference type="ChEBI" id="CHEBI:58351"/>
        <dbReference type="ChEBI" id="CHEBI:58827"/>
        <dbReference type="EC" id="1.3.1.76"/>
    </reaction>
</comment>
<dbReference type="InterPro" id="IPR006367">
    <property type="entry name" value="Sirohaem_synthase_N"/>
</dbReference>
<feature type="domain" description="Siroheme synthase central" evidence="7">
    <location>
        <begin position="129"/>
        <end position="154"/>
    </location>
</feature>
<dbReference type="GO" id="GO:0043115">
    <property type="term" value="F:precorrin-2 dehydrogenase activity"/>
    <property type="evidence" value="ECO:0007669"/>
    <property type="project" value="UniProtKB-EC"/>
</dbReference>
<evidence type="ECO:0000256" key="5">
    <source>
        <dbReference type="ARBA" id="ARBA00023244"/>
    </source>
</evidence>
<dbReference type="EC" id="1.3.1.76" evidence="2"/>
<reference evidence="9" key="1">
    <citation type="submission" date="2020-05" db="EMBL/GenBank/DDBJ databases">
        <authorList>
            <person name="Chiriac C."/>
            <person name="Salcher M."/>
            <person name="Ghai R."/>
            <person name="Kavagutti S V."/>
        </authorList>
    </citation>
    <scope>NUCLEOTIDE SEQUENCE</scope>
</reference>
<dbReference type="GO" id="GO:0004325">
    <property type="term" value="F:ferrochelatase activity"/>
    <property type="evidence" value="ECO:0007669"/>
    <property type="project" value="InterPro"/>
</dbReference>
<dbReference type="AlphaFoldDB" id="A0A6J7AG26"/>
<evidence type="ECO:0000256" key="3">
    <source>
        <dbReference type="ARBA" id="ARBA00023002"/>
    </source>
</evidence>
<evidence type="ECO:0000313" key="10">
    <source>
        <dbReference type="EMBL" id="CAB4892571.1"/>
    </source>
</evidence>
<dbReference type="EMBL" id="CAFABA010000061">
    <property type="protein sequence ID" value="CAB4831926.1"/>
    <property type="molecule type" value="Genomic_DNA"/>
</dbReference>
<dbReference type="GO" id="GO:0019354">
    <property type="term" value="P:siroheme biosynthetic process"/>
    <property type="evidence" value="ECO:0007669"/>
    <property type="project" value="UniProtKB-UniPathway"/>
</dbReference>
<dbReference type="EMBL" id="CAFBMH010000008">
    <property type="protein sequence ID" value="CAB4892571.1"/>
    <property type="molecule type" value="Genomic_DNA"/>
</dbReference>
<dbReference type="EMBL" id="CAEZYR010000161">
    <property type="protein sequence ID" value="CAB4768063.1"/>
    <property type="molecule type" value="Genomic_DNA"/>
</dbReference>
<evidence type="ECO:0000313" key="8">
    <source>
        <dbReference type="EMBL" id="CAB4768063.1"/>
    </source>
</evidence>
<dbReference type="PANTHER" id="PTHR35330:SF1">
    <property type="entry name" value="SIROHEME BIOSYNTHESIS PROTEIN MET8"/>
    <property type="match status" value="1"/>
</dbReference>